<comment type="caution">
    <text evidence="1">The sequence shown here is derived from an EMBL/GenBank/DDBJ whole genome shotgun (WGS) entry which is preliminary data.</text>
</comment>
<reference evidence="1" key="1">
    <citation type="journal article" date="2014" name="Front. Microbiol.">
        <title>High frequency of phylogenetically diverse reductive dehalogenase-homologous genes in deep subseafloor sedimentary metagenomes.</title>
        <authorList>
            <person name="Kawai M."/>
            <person name="Futagami T."/>
            <person name="Toyoda A."/>
            <person name="Takaki Y."/>
            <person name="Nishi S."/>
            <person name="Hori S."/>
            <person name="Arai W."/>
            <person name="Tsubouchi T."/>
            <person name="Morono Y."/>
            <person name="Uchiyama I."/>
            <person name="Ito T."/>
            <person name="Fujiyama A."/>
            <person name="Inagaki F."/>
            <person name="Takami H."/>
        </authorList>
    </citation>
    <scope>NUCLEOTIDE SEQUENCE</scope>
    <source>
        <strain evidence="1">Expedition CK06-06</strain>
    </source>
</reference>
<proteinExistence type="predicted"/>
<protein>
    <submittedName>
        <fullName evidence="1">Uncharacterized protein</fullName>
    </submittedName>
</protein>
<name>X1NPX9_9ZZZZ</name>
<feature type="non-terminal residue" evidence="1">
    <location>
        <position position="34"/>
    </location>
</feature>
<dbReference type="EMBL" id="BARV01018533">
    <property type="protein sequence ID" value="GAI20734.1"/>
    <property type="molecule type" value="Genomic_DNA"/>
</dbReference>
<evidence type="ECO:0000313" key="1">
    <source>
        <dbReference type="EMBL" id="GAI20734.1"/>
    </source>
</evidence>
<organism evidence="1">
    <name type="scientific">marine sediment metagenome</name>
    <dbReference type="NCBI Taxonomy" id="412755"/>
    <lineage>
        <taxon>unclassified sequences</taxon>
        <taxon>metagenomes</taxon>
        <taxon>ecological metagenomes</taxon>
    </lineage>
</organism>
<gene>
    <name evidence="1" type="ORF">S06H3_31318</name>
</gene>
<accession>X1NPX9</accession>
<sequence>MNPVFADEDVIGVYGDCTRCSSYALLNRRGVCLR</sequence>
<dbReference type="AlphaFoldDB" id="X1NPX9"/>